<dbReference type="Proteomes" id="UP000319852">
    <property type="component" value="Chromosome"/>
</dbReference>
<gene>
    <name evidence="1" type="ORF">HG15A2_08300</name>
</gene>
<dbReference type="AlphaFoldDB" id="A0A517MS08"/>
<protein>
    <submittedName>
        <fullName evidence="1">Uncharacterized protein</fullName>
    </submittedName>
</protein>
<dbReference type="KEGG" id="amob:HG15A2_08300"/>
<reference evidence="1 2" key="1">
    <citation type="submission" date="2019-02" db="EMBL/GenBank/DDBJ databases">
        <title>Deep-cultivation of Planctomycetes and their phenomic and genomic characterization uncovers novel biology.</title>
        <authorList>
            <person name="Wiegand S."/>
            <person name="Jogler M."/>
            <person name="Boedeker C."/>
            <person name="Pinto D."/>
            <person name="Vollmers J."/>
            <person name="Rivas-Marin E."/>
            <person name="Kohn T."/>
            <person name="Peeters S.H."/>
            <person name="Heuer A."/>
            <person name="Rast P."/>
            <person name="Oberbeckmann S."/>
            <person name="Bunk B."/>
            <person name="Jeske O."/>
            <person name="Meyerdierks A."/>
            <person name="Storesund J.E."/>
            <person name="Kallscheuer N."/>
            <person name="Luecker S."/>
            <person name="Lage O.M."/>
            <person name="Pohl T."/>
            <person name="Merkel B.J."/>
            <person name="Hornburger P."/>
            <person name="Mueller R.-W."/>
            <person name="Bruemmer F."/>
            <person name="Labrenz M."/>
            <person name="Spormann A.M."/>
            <person name="Op den Camp H."/>
            <person name="Overmann J."/>
            <person name="Amann R."/>
            <person name="Jetten M.S.M."/>
            <person name="Mascher T."/>
            <person name="Medema M.H."/>
            <person name="Devos D.P."/>
            <person name="Kaster A.-K."/>
            <person name="Ovreas L."/>
            <person name="Rohde M."/>
            <person name="Galperin M.Y."/>
            <person name="Jogler C."/>
        </authorList>
    </citation>
    <scope>NUCLEOTIDE SEQUENCE [LARGE SCALE GENOMIC DNA]</scope>
    <source>
        <strain evidence="1 2">HG15A2</strain>
    </source>
</reference>
<dbReference type="EMBL" id="CP036263">
    <property type="protein sequence ID" value="QDS97567.1"/>
    <property type="molecule type" value="Genomic_DNA"/>
</dbReference>
<name>A0A517MS08_9BACT</name>
<evidence type="ECO:0000313" key="2">
    <source>
        <dbReference type="Proteomes" id="UP000319852"/>
    </source>
</evidence>
<organism evidence="1 2">
    <name type="scientific">Adhaeretor mobilis</name>
    <dbReference type="NCBI Taxonomy" id="1930276"/>
    <lineage>
        <taxon>Bacteria</taxon>
        <taxon>Pseudomonadati</taxon>
        <taxon>Planctomycetota</taxon>
        <taxon>Planctomycetia</taxon>
        <taxon>Pirellulales</taxon>
        <taxon>Lacipirellulaceae</taxon>
        <taxon>Adhaeretor</taxon>
    </lineage>
</organism>
<evidence type="ECO:0000313" key="1">
    <source>
        <dbReference type="EMBL" id="QDS97567.1"/>
    </source>
</evidence>
<proteinExistence type="predicted"/>
<dbReference type="RefSeq" id="WP_218932312.1">
    <property type="nucleotide sequence ID" value="NZ_CP036263.1"/>
</dbReference>
<sequence>MYLKWMVDRVFLMEPAKAVIAKKMASLKEFPPATGSSLSLGKVLDKIQYASPGQ</sequence>
<keyword evidence="2" id="KW-1185">Reference proteome</keyword>
<accession>A0A517MS08</accession>